<feature type="domain" description="Glutaredoxin" evidence="5">
    <location>
        <begin position="14"/>
        <end position="71"/>
    </location>
</feature>
<dbReference type="OrthoDB" id="418495at2759"/>
<evidence type="ECO:0000256" key="3">
    <source>
        <dbReference type="ARBA" id="ARBA00022490"/>
    </source>
</evidence>
<dbReference type="InterPro" id="IPR002109">
    <property type="entry name" value="Glutaredoxin"/>
</dbReference>
<sequence length="99" mass="10887">MDRVNVLASKSALVIFTKSTCFMCHSIKALFFDFGASPAVYEVDSNVELECALRRLGSNIAFPAVFVGSKYLGSTKEVISQHIDGTLKQKLIEAKAIWL</sequence>
<dbReference type="SUPFAM" id="SSF52833">
    <property type="entry name" value="Thioredoxin-like"/>
    <property type="match status" value="1"/>
</dbReference>
<comment type="similarity">
    <text evidence="2">Belongs to the glutaredoxin family. CC-type subfamily.</text>
</comment>
<reference evidence="6" key="3">
    <citation type="submission" date="2020-06" db="EMBL/GenBank/DDBJ databases">
        <title>Helianthus annuus Genome sequencing and assembly Release 2.</title>
        <authorList>
            <person name="Gouzy J."/>
            <person name="Langlade N."/>
            <person name="Munos S."/>
        </authorList>
    </citation>
    <scope>NUCLEOTIDE SEQUENCE</scope>
    <source>
        <tissue evidence="6">Leaves</tissue>
    </source>
</reference>
<evidence type="ECO:0000256" key="4">
    <source>
        <dbReference type="ARBA" id="ARBA00023284"/>
    </source>
</evidence>
<reference evidence="7" key="2">
    <citation type="submission" date="2017-02" db="EMBL/GenBank/DDBJ databases">
        <title>Sunflower complete genome.</title>
        <authorList>
            <person name="Langlade N."/>
            <person name="Munos S."/>
        </authorList>
    </citation>
    <scope>NUCLEOTIDE SEQUENCE [LARGE SCALE GENOMIC DNA]</scope>
    <source>
        <tissue evidence="7">Leaves</tissue>
    </source>
</reference>
<accession>A0A251UZY6</accession>
<reference evidence="6 8" key="1">
    <citation type="journal article" date="2017" name="Nature">
        <title>The sunflower genome provides insights into oil metabolism, flowering and Asterid evolution.</title>
        <authorList>
            <person name="Badouin H."/>
            <person name="Gouzy J."/>
            <person name="Grassa C.J."/>
            <person name="Murat F."/>
            <person name="Staton S.E."/>
            <person name="Cottret L."/>
            <person name="Lelandais-Briere C."/>
            <person name="Owens G.L."/>
            <person name="Carrere S."/>
            <person name="Mayjonade B."/>
            <person name="Legrand L."/>
            <person name="Gill N."/>
            <person name="Kane N.C."/>
            <person name="Bowers J.E."/>
            <person name="Hubner S."/>
            <person name="Bellec A."/>
            <person name="Berard A."/>
            <person name="Berges H."/>
            <person name="Blanchet N."/>
            <person name="Boniface M.C."/>
            <person name="Brunel D."/>
            <person name="Catrice O."/>
            <person name="Chaidir N."/>
            <person name="Claudel C."/>
            <person name="Donnadieu C."/>
            <person name="Faraut T."/>
            <person name="Fievet G."/>
            <person name="Helmstetter N."/>
            <person name="King M."/>
            <person name="Knapp S.J."/>
            <person name="Lai Z."/>
            <person name="Le Paslier M.C."/>
            <person name="Lippi Y."/>
            <person name="Lorenzon L."/>
            <person name="Mandel J.R."/>
            <person name="Marage G."/>
            <person name="Marchand G."/>
            <person name="Marquand E."/>
            <person name="Bret-Mestries E."/>
            <person name="Morien E."/>
            <person name="Nambeesan S."/>
            <person name="Nguyen T."/>
            <person name="Pegot-Espagnet P."/>
            <person name="Pouilly N."/>
            <person name="Raftis F."/>
            <person name="Sallet E."/>
            <person name="Schiex T."/>
            <person name="Thomas J."/>
            <person name="Vandecasteele C."/>
            <person name="Vares D."/>
            <person name="Vear F."/>
            <person name="Vautrin S."/>
            <person name="Crespi M."/>
            <person name="Mangin B."/>
            <person name="Burke J.M."/>
            <person name="Salse J."/>
            <person name="Munos S."/>
            <person name="Vincourt P."/>
            <person name="Rieseberg L.H."/>
            <person name="Langlade N.B."/>
        </authorList>
    </citation>
    <scope>NUCLEOTIDE SEQUENCE [LARGE SCALE GENOMIC DNA]</scope>
    <source>
        <strain evidence="8">cv. SF193</strain>
        <tissue evidence="6">Leaves</tissue>
    </source>
</reference>
<dbReference type="GO" id="GO:0005737">
    <property type="term" value="C:cytoplasm"/>
    <property type="evidence" value="ECO:0007669"/>
    <property type="project" value="UniProtKB-SubCell"/>
</dbReference>
<dbReference type="AlphaFoldDB" id="A0A251UZY6"/>
<organism evidence="7 8">
    <name type="scientific">Helianthus annuus</name>
    <name type="common">Common sunflower</name>
    <dbReference type="NCBI Taxonomy" id="4232"/>
    <lineage>
        <taxon>Eukaryota</taxon>
        <taxon>Viridiplantae</taxon>
        <taxon>Streptophyta</taxon>
        <taxon>Embryophyta</taxon>
        <taxon>Tracheophyta</taxon>
        <taxon>Spermatophyta</taxon>
        <taxon>Magnoliopsida</taxon>
        <taxon>eudicotyledons</taxon>
        <taxon>Gunneridae</taxon>
        <taxon>Pentapetalae</taxon>
        <taxon>asterids</taxon>
        <taxon>campanulids</taxon>
        <taxon>Asterales</taxon>
        <taxon>Asteraceae</taxon>
        <taxon>Asteroideae</taxon>
        <taxon>Heliantheae alliance</taxon>
        <taxon>Heliantheae</taxon>
        <taxon>Helianthus</taxon>
    </lineage>
</organism>
<comment type="subcellular location">
    <subcellularLocation>
        <location evidence="1">Cytoplasm</location>
    </subcellularLocation>
</comment>
<evidence type="ECO:0000313" key="6">
    <source>
        <dbReference type="EMBL" id="KAF5809389.1"/>
    </source>
</evidence>
<dbReference type="InParanoid" id="A0A251UZY6"/>
<dbReference type="OMA" id="NPTMHEV"/>
<dbReference type="STRING" id="4232.A0A251UZY6"/>
<evidence type="ECO:0000256" key="2">
    <source>
        <dbReference type="ARBA" id="ARBA00007568"/>
    </source>
</evidence>
<dbReference type="EMBL" id="CM007893">
    <property type="protein sequence ID" value="OTG28292.1"/>
    <property type="molecule type" value="Genomic_DNA"/>
</dbReference>
<protein>
    <submittedName>
        <fullName evidence="6">Glutaredoxin-like, plant II, Thioredoxin-like superfamily</fullName>
    </submittedName>
    <submittedName>
        <fullName evidence="7">Putative glutaredoxin-like, plant II, Thioredoxin-like fold protein</fullName>
    </submittedName>
</protein>
<gene>
    <name evidence="7" type="ORF">HannXRQ_Chr04g0109591</name>
    <name evidence="6" type="ORF">HanXRQr2_Chr04g0156561</name>
</gene>
<dbReference type="Pfam" id="PF00462">
    <property type="entry name" value="Glutaredoxin"/>
    <property type="match status" value="1"/>
</dbReference>
<dbReference type="PANTHER" id="PTHR10168">
    <property type="entry name" value="GLUTAREDOXIN"/>
    <property type="match status" value="1"/>
</dbReference>
<dbReference type="Gene3D" id="3.40.30.10">
    <property type="entry name" value="Glutaredoxin"/>
    <property type="match status" value="1"/>
</dbReference>
<dbReference type="Gramene" id="mRNA:HanXRQr2_Chr04g0156561">
    <property type="protein sequence ID" value="CDS:HanXRQr2_Chr04g0156561.1"/>
    <property type="gene ID" value="HanXRQr2_Chr04g0156561"/>
</dbReference>
<dbReference type="Proteomes" id="UP000215914">
    <property type="component" value="Chromosome 4"/>
</dbReference>
<dbReference type="InterPro" id="IPR036249">
    <property type="entry name" value="Thioredoxin-like_sf"/>
</dbReference>
<keyword evidence="3" id="KW-0963">Cytoplasm</keyword>
<proteinExistence type="inferred from homology"/>
<name>A0A251UZY6_HELAN</name>
<keyword evidence="4" id="KW-0676">Redox-active center</keyword>
<evidence type="ECO:0000259" key="5">
    <source>
        <dbReference type="Pfam" id="PF00462"/>
    </source>
</evidence>
<evidence type="ECO:0000313" key="7">
    <source>
        <dbReference type="EMBL" id="OTG28292.1"/>
    </source>
</evidence>
<keyword evidence="8" id="KW-1185">Reference proteome</keyword>
<dbReference type="NCBIfam" id="TIGR02189">
    <property type="entry name" value="GlrX-like_plant"/>
    <property type="match status" value="1"/>
</dbReference>
<dbReference type="EMBL" id="MNCJ02000319">
    <property type="protein sequence ID" value="KAF5809389.1"/>
    <property type="molecule type" value="Genomic_DNA"/>
</dbReference>
<dbReference type="InterPro" id="IPR011905">
    <property type="entry name" value="GlrX-like_pln_2"/>
</dbReference>
<evidence type="ECO:0000313" key="8">
    <source>
        <dbReference type="Proteomes" id="UP000215914"/>
    </source>
</evidence>
<dbReference type="PROSITE" id="PS51354">
    <property type="entry name" value="GLUTAREDOXIN_2"/>
    <property type="match status" value="1"/>
</dbReference>
<evidence type="ECO:0000256" key="1">
    <source>
        <dbReference type="ARBA" id="ARBA00004496"/>
    </source>
</evidence>